<reference evidence="1 2" key="1">
    <citation type="journal article" date="2020" name="Genome Biol. Evol.">
        <title>A new high-quality draft genome assembly of the Chinese cordyceps Ophiocordyceps sinensis.</title>
        <authorList>
            <person name="Shu R."/>
            <person name="Zhang J."/>
            <person name="Meng Q."/>
            <person name="Zhang H."/>
            <person name="Zhou G."/>
            <person name="Li M."/>
            <person name="Wu P."/>
            <person name="Zhao Y."/>
            <person name="Chen C."/>
            <person name="Qin Q."/>
        </authorList>
    </citation>
    <scope>NUCLEOTIDE SEQUENCE [LARGE SCALE GENOMIC DNA]</scope>
    <source>
        <strain evidence="1 2">IOZ07</strain>
    </source>
</reference>
<name>A0A8H4PYJ0_9HYPO</name>
<evidence type="ECO:0000313" key="2">
    <source>
        <dbReference type="Proteomes" id="UP000557566"/>
    </source>
</evidence>
<dbReference type="EMBL" id="JAAVMX010000001">
    <property type="protein sequence ID" value="KAF4512730.1"/>
    <property type="molecule type" value="Genomic_DNA"/>
</dbReference>
<proteinExistence type="predicted"/>
<comment type="caution">
    <text evidence="1">The sequence shown here is derived from an EMBL/GenBank/DDBJ whole genome shotgun (WGS) entry which is preliminary data.</text>
</comment>
<accession>A0A8H4PYJ0</accession>
<dbReference type="AlphaFoldDB" id="A0A8H4PYJ0"/>
<evidence type="ECO:0000313" key="1">
    <source>
        <dbReference type="EMBL" id="KAF4512730.1"/>
    </source>
</evidence>
<gene>
    <name evidence="1" type="ORF">G6O67_000075</name>
</gene>
<protein>
    <submittedName>
        <fullName evidence="1">Uncharacterized protein</fullName>
    </submittedName>
</protein>
<organism evidence="1 2">
    <name type="scientific">Ophiocordyceps sinensis</name>
    <dbReference type="NCBI Taxonomy" id="72228"/>
    <lineage>
        <taxon>Eukaryota</taxon>
        <taxon>Fungi</taxon>
        <taxon>Dikarya</taxon>
        <taxon>Ascomycota</taxon>
        <taxon>Pezizomycotina</taxon>
        <taxon>Sordariomycetes</taxon>
        <taxon>Hypocreomycetidae</taxon>
        <taxon>Hypocreales</taxon>
        <taxon>Ophiocordycipitaceae</taxon>
        <taxon>Ophiocordyceps</taxon>
    </lineage>
</organism>
<dbReference type="Proteomes" id="UP000557566">
    <property type="component" value="Unassembled WGS sequence"/>
</dbReference>
<sequence>MCLPFSTSASPPPTDAMRNIFNIKFATVTSTGPPSNAAAAANAAAATPTDVMRDIMDIRLNSRQVPADLASPHTSSDGRGMREKMISEVFKGQDGGALSLSWFIGQDRARLSKSVKTGPASTAAANAAAAAATTRRAKVGDHWTSVQQDEGCQLSPEDSFSALHLVPGHEESIEHCRMDAVQALQDLIDGYTWCIVTVDRCPRLLLHLSNLQIILEDKESFEWVSSATAADTAAEAATVAGWASAAATPIARRER</sequence>
<keyword evidence="2" id="KW-1185">Reference proteome</keyword>